<name>A0A9Q8PEX6_PASFU</name>
<dbReference type="GO" id="GO:0003677">
    <property type="term" value="F:DNA binding"/>
    <property type="evidence" value="ECO:0007669"/>
    <property type="project" value="InterPro"/>
</dbReference>
<keyword evidence="4" id="KW-0805">Transcription regulation</keyword>
<dbReference type="PROSITE" id="PS50157">
    <property type="entry name" value="ZINC_FINGER_C2H2_2"/>
    <property type="match status" value="1"/>
</dbReference>
<organism evidence="10 11">
    <name type="scientific">Passalora fulva</name>
    <name type="common">Tomato leaf mold</name>
    <name type="synonym">Cladosporium fulvum</name>
    <dbReference type="NCBI Taxonomy" id="5499"/>
    <lineage>
        <taxon>Eukaryota</taxon>
        <taxon>Fungi</taxon>
        <taxon>Dikarya</taxon>
        <taxon>Ascomycota</taxon>
        <taxon>Pezizomycotina</taxon>
        <taxon>Dothideomycetes</taxon>
        <taxon>Dothideomycetidae</taxon>
        <taxon>Mycosphaerellales</taxon>
        <taxon>Mycosphaerellaceae</taxon>
        <taxon>Fulvia</taxon>
    </lineage>
</organism>
<dbReference type="InterPro" id="IPR007219">
    <property type="entry name" value="XnlR_reg_dom"/>
</dbReference>
<dbReference type="RefSeq" id="XP_047765538.1">
    <property type="nucleotide sequence ID" value="XM_047910241.1"/>
</dbReference>
<evidence type="ECO:0000256" key="5">
    <source>
        <dbReference type="ARBA" id="ARBA00023163"/>
    </source>
</evidence>
<evidence type="ECO:0000256" key="3">
    <source>
        <dbReference type="ARBA" id="ARBA00022833"/>
    </source>
</evidence>
<keyword evidence="1" id="KW-0479">Metal-binding</keyword>
<proteinExistence type="predicted"/>
<dbReference type="FunFam" id="3.30.160.60:FF:000065">
    <property type="entry name" value="B-cell CLL/lymphoma 6, member B"/>
    <property type="match status" value="1"/>
</dbReference>
<dbReference type="FunFam" id="3.30.160.60:FF:000446">
    <property type="entry name" value="Zinc finger protein"/>
    <property type="match status" value="1"/>
</dbReference>
<dbReference type="Pfam" id="PF04082">
    <property type="entry name" value="Fungal_trans"/>
    <property type="match status" value="1"/>
</dbReference>
<accession>A0A9Q8PEX6</accession>
<evidence type="ECO:0000256" key="1">
    <source>
        <dbReference type="ARBA" id="ARBA00022723"/>
    </source>
</evidence>
<evidence type="ECO:0000313" key="10">
    <source>
        <dbReference type="EMBL" id="UJO21172.1"/>
    </source>
</evidence>
<dbReference type="AlphaFoldDB" id="A0A9Q8PEX6"/>
<dbReference type="GO" id="GO:0008270">
    <property type="term" value="F:zinc ion binding"/>
    <property type="evidence" value="ECO:0007669"/>
    <property type="project" value="UniProtKB-KW"/>
</dbReference>
<keyword evidence="6" id="KW-0539">Nucleus</keyword>
<evidence type="ECO:0000313" key="11">
    <source>
        <dbReference type="Proteomes" id="UP000756132"/>
    </source>
</evidence>
<dbReference type="PANTHER" id="PTHR47660">
    <property type="entry name" value="TRANSCRIPTION FACTOR WITH C2H2 AND ZN(2)-CYS(6) DNA BINDING DOMAIN (EUROFUNG)-RELATED-RELATED"/>
    <property type="match status" value="1"/>
</dbReference>
<keyword evidence="2 7" id="KW-0863">Zinc-finger</keyword>
<dbReference type="GO" id="GO:0006351">
    <property type="term" value="P:DNA-templated transcription"/>
    <property type="evidence" value="ECO:0007669"/>
    <property type="project" value="InterPro"/>
</dbReference>
<dbReference type="GeneID" id="71990971"/>
<evidence type="ECO:0000256" key="4">
    <source>
        <dbReference type="ARBA" id="ARBA00023015"/>
    </source>
</evidence>
<dbReference type="OrthoDB" id="40579at2759"/>
<protein>
    <submittedName>
        <fullName evidence="10">Transcription factor PfmaH</fullName>
    </submittedName>
</protein>
<dbReference type="InterPro" id="IPR036236">
    <property type="entry name" value="Znf_C2H2_sf"/>
</dbReference>
<evidence type="ECO:0000259" key="9">
    <source>
        <dbReference type="PROSITE" id="PS50157"/>
    </source>
</evidence>
<feature type="domain" description="C2H2-type" evidence="9">
    <location>
        <begin position="26"/>
        <end position="53"/>
    </location>
</feature>
<keyword evidence="3" id="KW-0862">Zinc</keyword>
<reference evidence="10" key="1">
    <citation type="submission" date="2021-12" db="EMBL/GenBank/DDBJ databases">
        <authorList>
            <person name="Zaccaron A."/>
            <person name="Stergiopoulos I."/>
        </authorList>
    </citation>
    <scope>NUCLEOTIDE SEQUENCE</scope>
    <source>
        <strain evidence="10">Race5_Kim</strain>
    </source>
</reference>
<dbReference type="PROSITE" id="PS00028">
    <property type="entry name" value="ZINC_FINGER_C2H2_1"/>
    <property type="match status" value="1"/>
</dbReference>
<dbReference type="InterPro" id="IPR013087">
    <property type="entry name" value="Znf_C2H2_type"/>
</dbReference>
<evidence type="ECO:0000256" key="7">
    <source>
        <dbReference type="PROSITE-ProRule" id="PRU00042"/>
    </source>
</evidence>
<feature type="region of interest" description="Disordered" evidence="8">
    <location>
        <begin position="121"/>
        <end position="180"/>
    </location>
</feature>
<keyword evidence="5" id="KW-0804">Transcription</keyword>
<dbReference type="SUPFAM" id="SSF57667">
    <property type="entry name" value="beta-beta-alpha zinc fingers"/>
    <property type="match status" value="1"/>
</dbReference>
<evidence type="ECO:0000256" key="8">
    <source>
        <dbReference type="SAM" id="MobiDB-lite"/>
    </source>
</evidence>
<sequence>MASLLDGNGSDPPATPSAAGNGANPFVCNVCQKTYGRIDHLARHFRSHTTEKPFKCLECGKTFARACGDLLKRHATLHTSTETSGKKRKIRASQACTQCATIKRCKTKGLECRVDSGSGHAVAQAEDHVSPTGSYGAHSDSRSYLADSRQSAGYVPTPPRSHGVTPMQQPSVPSVGQPEQMLEDPSLTDFLHNVLHPGQSAHTPNHPHPRTETTWNGNSVPRDLMDFSQDLSMDFNDLDTVLAGSWDGWLDPALMPSNMDKPTTTSDMSTPSIDDSINLGSQAYSRSAWKWVPNKERGDNDNALTSVLVDGHRNRTAPRPQQPALTQPLHRSDRDRIVALLLSGVLDIFLDDSLLTMEHSIDSWIHVPTFQPAHVIPELLTLVIAQGAVLSTSSHAQKFGYALQEKGRLSLPDMFERDHSMTRSLQALQAYATCLHVGTWSGNKRTMELAECAAMPPVTMIRRSGGFRRSRGTASGPSREDTGAALQQKWRNWIEAESFKRLAYHVFLYSVQVSSGFQTPPLSSYAEIRLELPAPQALWRARTAEEWRDQYFAHGLGAPLPTFVSRMSGPQTMGSARGKIDLELSLYLVLMTPPTKAQTSGQMQWAGTMLASSKREELRRLLDSFYVVIEQWNVFVPKEVHMFSQLLRMNLCVAFEDLQLLAGKEGEDEARRVYPSLKQWYRSPECREAMWHAGQVVRAARRPAGRSPNAAHSPTPDVPWLRDFNAVAPYHAELALWAYGLLSRAIYLEQNYSSVQHGHPTHHTPVLDYDGAPVRIDGDDEELSAIERHRFIAMNKGRAVISAIPPWSEEAKARVPGHGQSASSIIGVVAARGPAQEPAHGRPDTVPLDDPKIVMEVVMHALTPSSQPPMSTARQSTPVAGPQRPAMVENLIQLMRDLGEAASAV</sequence>
<dbReference type="SMART" id="SM00355">
    <property type="entry name" value="ZnF_C2H2"/>
    <property type="match status" value="2"/>
</dbReference>
<feature type="region of interest" description="Disordered" evidence="8">
    <location>
        <begin position="199"/>
        <end position="220"/>
    </location>
</feature>
<reference evidence="10" key="2">
    <citation type="journal article" date="2022" name="Microb. Genom.">
        <title>A chromosome-scale genome assembly of the tomato pathogen Cladosporium fulvum reveals a compartmentalized genome architecture and the presence of a dispensable chromosome.</title>
        <authorList>
            <person name="Zaccaron A.Z."/>
            <person name="Chen L.H."/>
            <person name="Samaras A."/>
            <person name="Stergiopoulos I."/>
        </authorList>
    </citation>
    <scope>NUCLEOTIDE SEQUENCE</scope>
    <source>
        <strain evidence="10">Race5_Kim</strain>
    </source>
</reference>
<dbReference type="EMBL" id="CP090170">
    <property type="protein sequence ID" value="UJO21172.1"/>
    <property type="molecule type" value="Genomic_DNA"/>
</dbReference>
<dbReference type="KEGG" id="ffu:CLAFUR5_11093"/>
<evidence type="ECO:0000256" key="6">
    <source>
        <dbReference type="ARBA" id="ARBA00023242"/>
    </source>
</evidence>
<dbReference type="Proteomes" id="UP000756132">
    <property type="component" value="Chromosome 8"/>
</dbReference>
<dbReference type="Gene3D" id="3.30.160.60">
    <property type="entry name" value="Classic Zinc Finger"/>
    <property type="match status" value="2"/>
</dbReference>
<dbReference type="PANTHER" id="PTHR47660:SF2">
    <property type="entry name" value="TRANSCRIPTION FACTOR WITH C2H2 AND ZN(2)-CYS(6) DNA BINDING DOMAIN (EUROFUNG)"/>
    <property type="match status" value="1"/>
</dbReference>
<keyword evidence="11" id="KW-1185">Reference proteome</keyword>
<gene>
    <name evidence="10" type="ORF">CLAFUR5_11093</name>
</gene>
<evidence type="ECO:0000256" key="2">
    <source>
        <dbReference type="ARBA" id="ARBA00022771"/>
    </source>
</evidence>